<dbReference type="Proteomes" id="UP001062901">
    <property type="component" value="Unassembled WGS sequence"/>
</dbReference>
<dbReference type="SUPFAM" id="SSF54862">
    <property type="entry name" value="4Fe-4S ferredoxins"/>
    <property type="match status" value="1"/>
</dbReference>
<keyword evidence="8 12" id="KW-0560">Oxidoreductase</keyword>
<evidence type="ECO:0000256" key="6">
    <source>
        <dbReference type="ARBA" id="ARBA00022827"/>
    </source>
</evidence>
<dbReference type="InterPro" id="IPR017896">
    <property type="entry name" value="4Fe4S_Fe-S-bd"/>
</dbReference>
<dbReference type="InterPro" id="IPR040156">
    <property type="entry name" value="ETF-QO"/>
</dbReference>
<dbReference type="SUPFAM" id="SSF54373">
    <property type="entry name" value="FAD-linked reductases, C-terminal domain"/>
    <property type="match status" value="1"/>
</dbReference>
<evidence type="ECO:0000256" key="3">
    <source>
        <dbReference type="ARBA" id="ARBA00022448"/>
    </source>
</evidence>
<feature type="domain" description="4Fe-4S ferredoxin-type" evidence="13">
    <location>
        <begin position="513"/>
        <end position="542"/>
    </location>
</feature>
<evidence type="ECO:0000256" key="9">
    <source>
        <dbReference type="ARBA" id="ARBA00023004"/>
    </source>
</evidence>
<dbReference type="Pfam" id="PF01266">
    <property type="entry name" value="DAO"/>
    <property type="match status" value="1"/>
</dbReference>
<comment type="catalytic activity">
    <reaction evidence="12">
        <text>a ubiquinone + reduced [electron-transfer flavoprotein] = a ubiquinol + oxidized [electron-transfer flavoprotein] + H(+)</text>
        <dbReference type="Rhea" id="RHEA:24052"/>
        <dbReference type="Rhea" id="RHEA-COMP:9565"/>
        <dbReference type="Rhea" id="RHEA-COMP:9566"/>
        <dbReference type="Rhea" id="RHEA-COMP:10685"/>
        <dbReference type="Rhea" id="RHEA-COMP:10686"/>
        <dbReference type="ChEBI" id="CHEBI:15378"/>
        <dbReference type="ChEBI" id="CHEBI:16389"/>
        <dbReference type="ChEBI" id="CHEBI:17976"/>
        <dbReference type="ChEBI" id="CHEBI:57692"/>
        <dbReference type="ChEBI" id="CHEBI:58307"/>
        <dbReference type="EC" id="1.5.5.1"/>
    </reaction>
</comment>
<dbReference type="InterPro" id="IPR007859">
    <property type="entry name" value="ETF-QO/FixX_C"/>
</dbReference>
<keyword evidence="9 12" id="KW-0408">Iron</keyword>
<dbReference type="InterPro" id="IPR036188">
    <property type="entry name" value="FAD/NAD-bd_sf"/>
</dbReference>
<gene>
    <name evidence="14" type="ORF">AA15669_0917</name>
</gene>
<protein>
    <recommendedName>
        <fullName evidence="12">Electron transfer flavoprotein-ubiquinone oxidoreductase</fullName>
        <shortName evidence="12">ETF-QO</shortName>
        <ecNumber evidence="12">1.5.5.1</ecNumber>
    </recommendedName>
</protein>
<organism evidence="14 15">
    <name type="scientific">Saccharibacter floricola DSM 15669</name>
    <dbReference type="NCBI Taxonomy" id="1123227"/>
    <lineage>
        <taxon>Bacteria</taxon>
        <taxon>Pseudomonadati</taxon>
        <taxon>Pseudomonadota</taxon>
        <taxon>Alphaproteobacteria</taxon>
        <taxon>Acetobacterales</taxon>
        <taxon>Acetobacteraceae</taxon>
        <taxon>Saccharibacter</taxon>
    </lineage>
</organism>
<evidence type="ECO:0000313" key="14">
    <source>
        <dbReference type="EMBL" id="GBQ06389.1"/>
    </source>
</evidence>
<evidence type="ECO:0000256" key="11">
    <source>
        <dbReference type="ARBA" id="ARBA00023075"/>
    </source>
</evidence>
<keyword evidence="10 12" id="KW-0411">Iron-sulfur</keyword>
<proteinExistence type="predicted"/>
<dbReference type="PANTHER" id="PTHR10617:SF107">
    <property type="entry name" value="ELECTRON TRANSFER FLAVOPROTEIN-UBIQUINONE OXIDOREDUCTASE, MITOCHONDRIAL"/>
    <property type="match status" value="1"/>
</dbReference>
<evidence type="ECO:0000313" key="15">
    <source>
        <dbReference type="Proteomes" id="UP001062901"/>
    </source>
</evidence>
<dbReference type="SUPFAM" id="SSF51905">
    <property type="entry name" value="FAD/NAD(P)-binding domain"/>
    <property type="match status" value="1"/>
</dbReference>
<keyword evidence="4 12" id="KW-0285">Flavoprotein</keyword>
<dbReference type="Pfam" id="PF21162">
    <property type="entry name" value="ETFQO_UQ-bd"/>
    <property type="match status" value="1"/>
</dbReference>
<evidence type="ECO:0000256" key="7">
    <source>
        <dbReference type="ARBA" id="ARBA00022982"/>
    </source>
</evidence>
<dbReference type="InterPro" id="IPR049398">
    <property type="entry name" value="ETF-QO/FixC_UQ-bd"/>
</dbReference>
<dbReference type="PROSITE" id="PS51379">
    <property type="entry name" value="4FE4S_FER_2"/>
    <property type="match status" value="1"/>
</dbReference>
<dbReference type="InterPro" id="IPR006076">
    <property type="entry name" value="FAD-dep_OxRdtase"/>
</dbReference>
<keyword evidence="5 12" id="KW-0479">Metal-binding</keyword>
<comment type="cofactor">
    <cofactor evidence="12">
        <name>[4Fe-4S] cluster</name>
        <dbReference type="ChEBI" id="CHEBI:49883"/>
    </cofactor>
    <text evidence="12">Binds 1 [4Fe-4S] cluster.</text>
</comment>
<keyword evidence="3 12" id="KW-0813">Transport</keyword>
<dbReference type="PANTHER" id="PTHR10617">
    <property type="entry name" value="ELECTRON TRANSFER FLAVOPROTEIN-UBIQUINONE OXIDOREDUCTASE"/>
    <property type="match status" value="1"/>
</dbReference>
<keyword evidence="7 12" id="KW-0249">Electron transport</keyword>
<comment type="function">
    <text evidence="2 12">Accepts electrons from ETF and reduces ubiquinone.</text>
</comment>
<comment type="caution">
    <text evidence="14">The sequence shown here is derived from an EMBL/GenBank/DDBJ whole genome shotgun (WGS) entry which is preliminary data.</text>
</comment>
<keyword evidence="15" id="KW-1185">Reference proteome</keyword>
<dbReference type="EMBL" id="BAQD01000011">
    <property type="protein sequence ID" value="GBQ06389.1"/>
    <property type="molecule type" value="Genomic_DNA"/>
</dbReference>
<dbReference type="PRINTS" id="PR00420">
    <property type="entry name" value="RNGMNOXGNASE"/>
</dbReference>
<name>A0ABQ0NY88_9PROT</name>
<dbReference type="Gene3D" id="3.30.70.20">
    <property type="match status" value="1"/>
</dbReference>
<evidence type="ECO:0000256" key="8">
    <source>
        <dbReference type="ARBA" id="ARBA00023002"/>
    </source>
</evidence>
<dbReference type="Pfam" id="PF05187">
    <property type="entry name" value="Fer4_ETF_QO"/>
    <property type="match status" value="1"/>
</dbReference>
<keyword evidence="11 12" id="KW-0830">Ubiquinone</keyword>
<dbReference type="EC" id="1.5.5.1" evidence="12"/>
<dbReference type="RefSeq" id="WP_018980632.1">
    <property type="nucleotide sequence ID" value="NZ_BAQD01000011.1"/>
</dbReference>
<dbReference type="Gene3D" id="3.30.9.90">
    <property type="match status" value="1"/>
</dbReference>
<keyword evidence="6 12" id="KW-0274">FAD</keyword>
<evidence type="ECO:0000256" key="2">
    <source>
        <dbReference type="ARBA" id="ARBA00002819"/>
    </source>
</evidence>
<dbReference type="Gene3D" id="3.50.50.60">
    <property type="entry name" value="FAD/NAD(P)-binding domain"/>
    <property type="match status" value="1"/>
</dbReference>
<comment type="cofactor">
    <cofactor evidence="1 12">
        <name>FAD</name>
        <dbReference type="ChEBI" id="CHEBI:57692"/>
    </cofactor>
</comment>
<evidence type="ECO:0000256" key="5">
    <source>
        <dbReference type="ARBA" id="ARBA00022723"/>
    </source>
</evidence>
<sequence length="554" mass="61242">MTQSPNDAQNAVEREEMAFDVVIVGGGPAGLAAAIRLRQKNPTLGVCVLEKGSEIGAHIVSGAVIEPKALTELLPDWKERGAPLNTPVSEEKLLYLTKQGSIPVPALHLLMPQMDNRGNYVVSLGDLCRWLGQQAELFGVEIYPGFTGAQLHIEDGCVCGVVTGDMGVDRDGNHKSEFMPGMILRARQVILAEGARGSLSHDAINHYKLRENADPQTYGLGIKEVWEIPKENHRPGFVQHSFGWPLDNHTYGGAFLYHFGENLVSYGFVTALDYSNPWLSPFEEMQRTKQHPAFRPHFEGGRRIIYGARALSEGGFQSLPKLTFPGGVLTGDCAGFLNMPKIKGTHTALKSGMIAADAVSEALRSTNPEAQTYQERLQNSWLWSELYEARNIRPSFSKWGMQLGALYSGIDSMVFRGKAPWTLRHPHADNQTLIPAKEAPKIDYPKPDGTLTFDRTSSVYLSNLSHDDNQPVHLKLRDPALWNEVNEARFSSPESRYCPAGVYEANTRDNGEKYLQINAQNCVHCKSCDIKDPTQNIRWCPPEGGSGPNYPSGM</sequence>
<reference evidence="14" key="1">
    <citation type="submission" date="2013-04" db="EMBL/GenBank/DDBJ databases">
        <title>The genome sequencing project of 58 acetic acid bacteria.</title>
        <authorList>
            <person name="Okamoto-Kainuma A."/>
            <person name="Ishikawa M."/>
            <person name="Umino S."/>
            <person name="Koizumi Y."/>
            <person name="Shiwa Y."/>
            <person name="Yoshikawa H."/>
            <person name="Matsutani M."/>
            <person name="Matsushita K."/>
        </authorList>
    </citation>
    <scope>NUCLEOTIDE SEQUENCE</scope>
    <source>
        <strain evidence="14">DSM 15669</strain>
    </source>
</reference>
<evidence type="ECO:0000259" key="13">
    <source>
        <dbReference type="PROSITE" id="PS51379"/>
    </source>
</evidence>
<evidence type="ECO:0000256" key="1">
    <source>
        <dbReference type="ARBA" id="ARBA00001974"/>
    </source>
</evidence>
<evidence type="ECO:0000256" key="12">
    <source>
        <dbReference type="RuleBase" id="RU366068"/>
    </source>
</evidence>
<evidence type="ECO:0000256" key="4">
    <source>
        <dbReference type="ARBA" id="ARBA00022630"/>
    </source>
</evidence>
<evidence type="ECO:0000256" key="10">
    <source>
        <dbReference type="ARBA" id="ARBA00023014"/>
    </source>
</evidence>
<accession>A0ABQ0NY88</accession>